<organism evidence="2 3">
    <name type="scientific">Gymnopus androsaceus JB14</name>
    <dbReference type="NCBI Taxonomy" id="1447944"/>
    <lineage>
        <taxon>Eukaryota</taxon>
        <taxon>Fungi</taxon>
        <taxon>Dikarya</taxon>
        <taxon>Basidiomycota</taxon>
        <taxon>Agaricomycotina</taxon>
        <taxon>Agaricomycetes</taxon>
        <taxon>Agaricomycetidae</taxon>
        <taxon>Agaricales</taxon>
        <taxon>Marasmiineae</taxon>
        <taxon>Omphalotaceae</taxon>
        <taxon>Gymnopus</taxon>
    </lineage>
</organism>
<dbReference type="AlphaFoldDB" id="A0A6A4IHX5"/>
<gene>
    <name evidence="2" type="ORF">BT96DRAFT_25814</name>
</gene>
<evidence type="ECO:0000313" key="3">
    <source>
        <dbReference type="Proteomes" id="UP000799118"/>
    </source>
</evidence>
<evidence type="ECO:0000313" key="2">
    <source>
        <dbReference type="EMBL" id="KAE9408185.1"/>
    </source>
</evidence>
<dbReference type="EMBL" id="ML769392">
    <property type="protein sequence ID" value="KAE9408185.1"/>
    <property type="molecule type" value="Genomic_DNA"/>
</dbReference>
<feature type="compositionally biased region" description="Basic and acidic residues" evidence="1">
    <location>
        <begin position="1"/>
        <end position="10"/>
    </location>
</feature>
<keyword evidence="3" id="KW-1185">Reference proteome</keyword>
<reference evidence="2" key="1">
    <citation type="journal article" date="2019" name="Environ. Microbiol.">
        <title>Fungal ecological strategies reflected in gene transcription - a case study of two litter decomposers.</title>
        <authorList>
            <person name="Barbi F."/>
            <person name="Kohler A."/>
            <person name="Barry K."/>
            <person name="Baskaran P."/>
            <person name="Daum C."/>
            <person name="Fauchery L."/>
            <person name="Ihrmark K."/>
            <person name="Kuo A."/>
            <person name="LaButti K."/>
            <person name="Lipzen A."/>
            <person name="Morin E."/>
            <person name="Grigoriev I.V."/>
            <person name="Henrissat B."/>
            <person name="Lindahl B."/>
            <person name="Martin F."/>
        </authorList>
    </citation>
    <scope>NUCLEOTIDE SEQUENCE</scope>
    <source>
        <strain evidence="2">JB14</strain>
    </source>
</reference>
<dbReference type="Proteomes" id="UP000799118">
    <property type="component" value="Unassembled WGS sequence"/>
</dbReference>
<feature type="region of interest" description="Disordered" evidence="1">
    <location>
        <begin position="1"/>
        <end position="50"/>
    </location>
</feature>
<proteinExistence type="predicted"/>
<dbReference type="OrthoDB" id="7344096at2759"/>
<evidence type="ECO:0000256" key="1">
    <source>
        <dbReference type="SAM" id="MobiDB-lite"/>
    </source>
</evidence>
<name>A0A6A4IHX5_9AGAR</name>
<feature type="compositionally biased region" description="Basic and acidic residues" evidence="1">
    <location>
        <begin position="19"/>
        <end position="44"/>
    </location>
</feature>
<protein>
    <submittedName>
        <fullName evidence="2">Uncharacterized protein</fullName>
    </submittedName>
</protein>
<accession>A0A6A4IHX5</accession>
<sequence length="179" mass="20638">MTGEDNHEQKPSILGKITEGYHEGKRDAEEDVRARAGKDNHEQKPSILDKITEGYHEGKHKAEEDEHARAAAKIQKVWREKKGRAQADYLSSELRWRDAAIRARAKIHRTSADAGKNSAKERWNRGVFFASKLREENEVLKKPGTEDTDPNALRVEKHLETQHWLELVDAKHRYGSNRK</sequence>